<feature type="compositionally biased region" description="Low complexity" evidence="1">
    <location>
        <begin position="19"/>
        <end position="28"/>
    </location>
</feature>
<feature type="signal peptide" evidence="2">
    <location>
        <begin position="1"/>
        <end position="22"/>
    </location>
</feature>
<evidence type="ECO:0000313" key="3">
    <source>
        <dbReference type="EMBL" id="OQM73771.1"/>
    </source>
</evidence>
<evidence type="ECO:0000313" key="4">
    <source>
        <dbReference type="Proteomes" id="UP000191905"/>
    </source>
</evidence>
<dbReference type="Proteomes" id="UP000191905">
    <property type="component" value="Unassembled WGS sequence"/>
</dbReference>
<keyword evidence="4" id="KW-1185">Reference proteome</keyword>
<dbReference type="STRING" id="1873176.BFN67_07630"/>
<dbReference type="EMBL" id="MDET01000056">
    <property type="protein sequence ID" value="OQM73771.1"/>
    <property type="molecule type" value="Genomic_DNA"/>
</dbReference>
<sequence length="125" mass="12929">MRKTLILAAAATMTMMTAAANAQQQPAAPTSPTPATPAPATPGAPTIRAVNIVDIEKLPKETQNQVNDAVAQRGEAGMKELRGSIDATPELASALKEKGLTSQDVIVASLDERGVLTLVTRKKAG</sequence>
<accession>A0A1V8RKN4</accession>
<keyword evidence="2" id="KW-0732">Signal</keyword>
<feature type="region of interest" description="Disordered" evidence="1">
    <location>
        <begin position="19"/>
        <end position="46"/>
    </location>
</feature>
<evidence type="ECO:0000256" key="2">
    <source>
        <dbReference type="SAM" id="SignalP"/>
    </source>
</evidence>
<dbReference type="RefSeq" id="WP_080921487.1">
    <property type="nucleotide sequence ID" value="NZ_MDET01000056.1"/>
</dbReference>
<proteinExistence type="predicted"/>
<organism evidence="3 4">
    <name type="scientific">Manganibacter manganicus</name>
    <dbReference type="NCBI Taxonomy" id="1873176"/>
    <lineage>
        <taxon>Bacteria</taxon>
        <taxon>Pseudomonadati</taxon>
        <taxon>Pseudomonadota</taxon>
        <taxon>Alphaproteobacteria</taxon>
        <taxon>Hyphomicrobiales</taxon>
        <taxon>Phyllobacteriaceae</taxon>
        <taxon>Manganibacter</taxon>
    </lineage>
</organism>
<name>A0A1V8RKN4_9HYPH</name>
<reference evidence="3 4" key="1">
    <citation type="journal article" date="2016" name="Int. J. Syst. Evol. Microbiol.">
        <title>Pseudaminobacter manganicus sp. nov., isolated from sludge of a manganese mine.</title>
        <authorList>
            <person name="Li J."/>
            <person name="Huang J."/>
            <person name="Liao S."/>
            <person name="Wang G."/>
        </authorList>
    </citation>
    <scope>NUCLEOTIDE SEQUENCE [LARGE SCALE GENOMIC DNA]</scope>
    <source>
        <strain evidence="3 4">JH-7</strain>
    </source>
</reference>
<dbReference type="AlphaFoldDB" id="A0A1V8RKN4"/>
<feature type="chain" id="PRO_5012641702" evidence="2">
    <location>
        <begin position="23"/>
        <end position="125"/>
    </location>
</feature>
<protein>
    <submittedName>
        <fullName evidence="3">Uncharacterized protein</fullName>
    </submittedName>
</protein>
<dbReference type="OrthoDB" id="8117102at2"/>
<feature type="compositionally biased region" description="Pro residues" evidence="1">
    <location>
        <begin position="29"/>
        <end position="42"/>
    </location>
</feature>
<gene>
    <name evidence="3" type="ORF">BFN67_07630</name>
</gene>
<evidence type="ECO:0000256" key="1">
    <source>
        <dbReference type="SAM" id="MobiDB-lite"/>
    </source>
</evidence>
<comment type="caution">
    <text evidence="3">The sequence shown here is derived from an EMBL/GenBank/DDBJ whole genome shotgun (WGS) entry which is preliminary data.</text>
</comment>